<dbReference type="InterPro" id="IPR021812">
    <property type="entry name" value="DUF3391"/>
</dbReference>
<dbReference type="Gene3D" id="1.10.3210.10">
    <property type="entry name" value="Hypothetical protein af1432"/>
    <property type="match status" value="1"/>
</dbReference>
<dbReference type="Pfam" id="PF13487">
    <property type="entry name" value="HD_5"/>
    <property type="match status" value="1"/>
</dbReference>
<reference evidence="2 3" key="1">
    <citation type="journal article" date="2019" name="Front. Microbiol.">
        <title>Genomes of Neutrophilic Sulfur-Oxidizing Chemolithoautotrophs Representing 9 Proteobacterial Species From 8 Genera.</title>
        <authorList>
            <person name="Watanabe T."/>
            <person name="Kojima H."/>
            <person name="Umezawa K."/>
            <person name="Hori C."/>
            <person name="Takasuka T.E."/>
            <person name="Kato Y."/>
            <person name="Fukui M."/>
        </authorList>
    </citation>
    <scope>NUCLEOTIDE SEQUENCE [LARGE SCALE GENOMIC DNA]</scope>
    <source>
        <strain evidence="2 3">TTN</strain>
    </source>
</reference>
<dbReference type="InterPro" id="IPR037522">
    <property type="entry name" value="HD_GYP_dom"/>
</dbReference>
<sequence length="407" mass="44936">MLKKINIRDARLGMFIHEICGSWMDHPFWKKSFPLSEDADFNTLKQCGVKEVWIDISKGLDVEAIVPTVTTETEKARVDNTFQLLAKSTKEKAPLRASLQDELVRARKVHTKAAQAVTSMFGEARMGNAIKLEEVGALVEEINQSIARNSDALLSLARLKNADNYTYLHSVAVCALMIALGRQMGLEDAVLKEVGMAGLLHDVGKMAIPGEILNKPGRLTDEEFLIVKAHPKQGWEMLKSCPNVNDIALDVCLHHHETVVGTGYPDGLSGEALSLYARMGAVCDVYDAITSERCYKVGWAPGEAIRKMTEWKDGRFDEAVFRAFVKTVGIYPAGTLVKLKSGRLGVVLEQSEKSLLAPVIKVFFSTRSNAHIKPELIDLSRSPEIIANLEDSGKWGFDLDELTGLKV</sequence>
<dbReference type="OrthoDB" id="9763857at2"/>
<feature type="domain" description="HD-GYP" evidence="1">
    <location>
        <begin position="142"/>
        <end position="340"/>
    </location>
</feature>
<name>A0A401JHB2_9PROT</name>
<evidence type="ECO:0000259" key="1">
    <source>
        <dbReference type="PROSITE" id="PS51832"/>
    </source>
</evidence>
<dbReference type="AlphaFoldDB" id="A0A401JHB2"/>
<dbReference type="RefSeq" id="WP_124706118.1">
    <property type="nucleotide sequence ID" value="NZ_BGOW01000038.1"/>
</dbReference>
<dbReference type="CDD" id="cd00077">
    <property type="entry name" value="HDc"/>
    <property type="match status" value="1"/>
</dbReference>
<dbReference type="SMART" id="SM00471">
    <property type="entry name" value="HDc"/>
    <property type="match status" value="1"/>
</dbReference>
<organism evidence="2 3">
    <name type="scientific">Sulfuriferula multivorans</name>
    <dbReference type="NCBI Taxonomy" id="1559896"/>
    <lineage>
        <taxon>Bacteria</taxon>
        <taxon>Pseudomonadati</taxon>
        <taxon>Pseudomonadota</taxon>
        <taxon>Betaproteobacteria</taxon>
        <taxon>Nitrosomonadales</taxon>
        <taxon>Sulfuricellaceae</taxon>
        <taxon>Sulfuriferula</taxon>
    </lineage>
</organism>
<accession>A0A401JHB2</accession>
<gene>
    <name evidence="2" type="ORF">SFMTTN_3201</name>
</gene>
<dbReference type="Pfam" id="PF11871">
    <property type="entry name" value="DUF3391"/>
    <property type="match status" value="1"/>
</dbReference>
<dbReference type="PROSITE" id="PS51832">
    <property type="entry name" value="HD_GYP"/>
    <property type="match status" value="1"/>
</dbReference>
<dbReference type="SUPFAM" id="SSF109604">
    <property type="entry name" value="HD-domain/PDEase-like"/>
    <property type="match status" value="1"/>
</dbReference>
<dbReference type="NCBIfam" id="TIGR00277">
    <property type="entry name" value="HDIG"/>
    <property type="match status" value="1"/>
</dbReference>
<dbReference type="EMBL" id="BGOW01000038">
    <property type="protein sequence ID" value="GBL47366.1"/>
    <property type="molecule type" value="Genomic_DNA"/>
</dbReference>
<dbReference type="PANTHER" id="PTHR43155:SF2">
    <property type="entry name" value="CYCLIC DI-GMP PHOSPHODIESTERASE PA4108"/>
    <property type="match status" value="1"/>
</dbReference>
<dbReference type="GO" id="GO:0008081">
    <property type="term" value="F:phosphoric diester hydrolase activity"/>
    <property type="evidence" value="ECO:0007669"/>
    <property type="project" value="UniProtKB-ARBA"/>
</dbReference>
<protein>
    <submittedName>
        <fullName evidence="2">HDIG domain protein</fullName>
    </submittedName>
</protein>
<evidence type="ECO:0000313" key="2">
    <source>
        <dbReference type="EMBL" id="GBL47366.1"/>
    </source>
</evidence>
<dbReference type="InterPro" id="IPR006675">
    <property type="entry name" value="HDIG_dom"/>
</dbReference>
<keyword evidence="3" id="KW-1185">Reference proteome</keyword>
<proteinExistence type="predicted"/>
<dbReference type="Proteomes" id="UP000286806">
    <property type="component" value="Unassembled WGS sequence"/>
</dbReference>
<dbReference type="PANTHER" id="PTHR43155">
    <property type="entry name" value="CYCLIC DI-GMP PHOSPHODIESTERASE PA4108-RELATED"/>
    <property type="match status" value="1"/>
</dbReference>
<comment type="caution">
    <text evidence="2">The sequence shown here is derived from an EMBL/GenBank/DDBJ whole genome shotgun (WGS) entry which is preliminary data.</text>
</comment>
<evidence type="ECO:0000313" key="3">
    <source>
        <dbReference type="Proteomes" id="UP000286806"/>
    </source>
</evidence>
<dbReference type="InterPro" id="IPR003607">
    <property type="entry name" value="HD/PDEase_dom"/>
</dbReference>